<dbReference type="AlphaFoldDB" id="A0A2A2J2G6"/>
<keyword evidence="3" id="KW-1185">Reference proteome</keyword>
<dbReference type="PROSITE" id="PS50181">
    <property type="entry name" value="FBOX"/>
    <property type="match status" value="1"/>
</dbReference>
<protein>
    <recommendedName>
        <fullName evidence="1">F-box domain-containing protein</fullName>
    </recommendedName>
</protein>
<dbReference type="CDD" id="cd09917">
    <property type="entry name" value="F-box_SF"/>
    <property type="match status" value="1"/>
</dbReference>
<reference evidence="2 3" key="1">
    <citation type="journal article" date="2017" name="Curr. Biol.">
        <title>Genome architecture and evolution of a unichromosomal asexual nematode.</title>
        <authorList>
            <person name="Fradin H."/>
            <person name="Zegar C."/>
            <person name="Gutwein M."/>
            <person name="Lucas J."/>
            <person name="Kovtun M."/>
            <person name="Corcoran D."/>
            <person name="Baugh L.R."/>
            <person name="Kiontke K."/>
            <person name="Gunsalus K."/>
            <person name="Fitch D.H."/>
            <person name="Piano F."/>
        </authorList>
    </citation>
    <scope>NUCLEOTIDE SEQUENCE [LARGE SCALE GENOMIC DNA]</scope>
    <source>
        <strain evidence="2">PF1309</strain>
    </source>
</reference>
<dbReference type="InterPro" id="IPR036047">
    <property type="entry name" value="F-box-like_dom_sf"/>
</dbReference>
<comment type="caution">
    <text evidence="2">The sequence shown here is derived from an EMBL/GenBank/DDBJ whole genome shotgun (WGS) entry which is preliminary data.</text>
</comment>
<dbReference type="Proteomes" id="UP000218231">
    <property type="component" value="Unassembled WGS sequence"/>
</dbReference>
<gene>
    <name evidence="2" type="ORF">WR25_04555</name>
</gene>
<name>A0A2A2J2G6_9BILA</name>
<sequence length="398" mass="45879">MLNGYPVELLEAIFYYLPISDLVETAKVNRRLNAVIGNKNNRSGKRLSGKNRVSIFVHFYDNLYRNNSSHGMYFTHVAELRHLELNDPNIWRPKMLFITTCCNRHNSLTSNYQEVLDNVWHPITDEEFFRLNLEDIPNNNELGLDGIEQGFWSKAAAIQRLKRMLFYLFMDYGVVSSISITNITNETWNMLCDIFENHHMVRCKPSINLTEIPKDIDKFFSSPLFLKGWSVMLIIYEASYAGIDTLGIFDSEHDVPYYELCAHPKVQTAQNLQLRKGIGITDVSLPRLKCNTLYAKFPKMSKDGLKIFLKAIHDKRQGSVRSYLFDMGKFIDLYDIACLLPESSTKFVSDKEMDLVNKFNEQFVIRLSDSCCELAIKSVRSSVTVQNDLNSSLRALAL</sequence>
<evidence type="ECO:0000259" key="1">
    <source>
        <dbReference type="PROSITE" id="PS50181"/>
    </source>
</evidence>
<proteinExistence type="predicted"/>
<dbReference type="SUPFAM" id="SSF81383">
    <property type="entry name" value="F-box domain"/>
    <property type="match status" value="1"/>
</dbReference>
<accession>A0A2A2J2G6</accession>
<dbReference type="EMBL" id="LIAE01010752">
    <property type="protein sequence ID" value="PAV55773.1"/>
    <property type="molecule type" value="Genomic_DNA"/>
</dbReference>
<evidence type="ECO:0000313" key="3">
    <source>
        <dbReference type="Proteomes" id="UP000218231"/>
    </source>
</evidence>
<dbReference type="InterPro" id="IPR001810">
    <property type="entry name" value="F-box_dom"/>
</dbReference>
<evidence type="ECO:0000313" key="2">
    <source>
        <dbReference type="EMBL" id="PAV55773.1"/>
    </source>
</evidence>
<organism evidence="2 3">
    <name type="scientific">Diploscapter pachys</name>
    <dbReference type="NCBI Taxonomy" id="2018661"/>
    <lineage>
        <taxon>Eukaryota</taxon>
        <taxon>Metazoa</taxon>
        <taxon>Ecdysozoa</taxon>
        <taxon>Nematoda</taxon>
        <taxon>Chromadorea</taxon>
        <taxon>Rhabditida</taxon>
        <taxon>Rhabditina</taxon>
        <taxon>Rhabditomorpha</taxon>
        <taxon>Rhabditoidea</taxon>
        <taxon>Rhabditidae</taxon>
        <taxon>Diploscapter</taxon>
    </lineage>
</organism>
<feature type="domain" description="F-box" evidence="1">
    <location>
        <begin position="1"/>
        <end position="47"/>
    </location>
</feature>